<evidence type="ECO:0000313" key="1">
    <source>
        <dbReference type="EMBL" id="KAG5167497.1"/>
    </source>
</evidence>
<protein>
    <submittedName>
        <fullName evidence="1">Uncharacterized protein</fullName>
    </submittedName>
</protein>
<proteinExistence type="predicted"/>
<dbReference type="EMBL" id="JAFIQS010000007">
    <property type="protein sequence ID" value="KAG5167497.1"/>
    <property type="molecule type" value="Genomic_DNA"/>
</dbReference>
<accession>A0A8H7XV08</accession>
<reference evidence="1" key="1">
    <citation type="submission" date="2021-02" db="EMBL/GenBank/DDBJ databases">
        <title>Psilocybe cubensis genome.</title>
        <authorList>
            <person name="Mckernan K.J."/>
            <person name="Crawford S."/>
            <person name="Trippe A."/>
            <person name="Kane L.T."/>
            <person name="Mclaughlin S."/>
        </authorList>
    </citation>
    <scope>NUCLEOTIDE SEQUENCE [LARGE SCALE GENOMIC DNA]</scope>
    <source>
        <strain evidence="1">MGC-MH-2018</strain>
    </source>
</reference>
<dbReference type="AlphaFoldDB" id="A0A8H7XV08"/>
<sequence>MALSLGPLFIYASTSNTYKFQSLAIVYITRTFPALGNIVNQHFGIYNLGIYFSPAQMHLTTLIHLSVIIGDSKTTSTRGLLDQFDVPMPKLEDFLLRCQYDTSALASSSYQKSTLQSTHQQVSSLVSMKLRNVLHNREDFLTIFDPAVSYHKLKYLHMSLQILTPDMLDIFALHLHNLHGLYILVRFLKCRHKGNLIINEQEENEFCTIIKRHDYSSWSLKHLILIVGDDSRTNYISNGEAAVAEVMSLETFNGMPWARCGFKISVSMQDIYSRKYRHRFSLLRPRAPCVYELEVLSVAPKIAKTASSRENVLSILGKSCRNLVKSDRDAVSNTLLTFTEVRHAVLEFDFFQEISFSKLVRLLQNCLLPSANCLKSLEISYPMDFIAQTLSTTLFFPHLESFTVTLFTHYKAVLAERLRIFNTTAAPALVSFINRHRLTLTTLKMWFLPFRKSTGNFGRSISTNFKLSRLFALLEHIPKLNTLSISIAGSTNVECIFRFFEMHLTTLANLTIVMDRIIPNSTQGFFQFELSFPKLEDYQRSTPECELQKVSSLVSIELRNSMHTEEEFLTIFNPAVSYHKLKDLRISLKILTLDILDIFSLHLPNLHSLELDVEFLRSRFKGYATIDEREENEVSLDPLFFSDKMIDDG</sequence>
<organism evidence="1">
    <name type="scientific">Psilocybe cubensis</name>
    <name type="common">Psychedelic mushroom</name>
    <name type="synonym">Stropharia cubensis</name>
    <dbReference type="NCBI Taxonomy" id="181762"/>
    <lineage>
        <taxon>Eukaryota</taxon>
        <taxon>Fungi</taxon>
        <taxon>Dikarya</taxon>
        <taxon>Basidiomycota</taxon>
        <taxon>Agaricomycotina</taxon>
        <taxon>Agaricomycetes</taxon>
        <taxon>Agaricomycetidae</taxon>
        <taxon>Agaricales</taxon>
        <taxon>Agaricineae</taxon>
        <taxon>Strophariaceae</taxon>
        <taxon>Psilocybe</taxon>
    </lineage>
</organism>
<comment type="caution">
    <text evidence="1">The sequence shown here is derived from an EMBL/GenBank/DDBJ whole genome shotgun (WGS) entry which is preliminary data.</text>
</comment>
<name>A0A8H7XV08_PSICU</name>
<gene>
    <name evidence="1" type="ORF">JR316_007847</name>
</gene>